<feature type="transmembrane region" description="Helical" evidence="5">
    <location>
        <begin position="242"/>
        <end position="260"/>
    </location>
</feature>
<dbReference type="GO" id="GO:0016020">
    <property type="term" value="C:membrane"/>
    <property type="evidence" value="ECO:0007669"/>
    <property type="project" value="UniProtKB-SubCell"/>
</dbReference>
<evidence type="ECO:0000256" key="3">
    <source>
        <dbReference type="ARBA" id="ARBA00022989"/>
    </source>
</evidence>
<evidence type="ECO:0000259" key="8">
    <source>
        <dbReference type="Pfam" id="PF02932"/>
    </source>
</evidence>
<organism evidence="9 10">
    <name type="scientific">Dreissena polymorpha</name>
    <name type="common">Zebra mussel</name>
    <name type="synonym">Mytilus polymorpha</name>
    <dbReference type="NCBI Taxonomy" id="45954"/>
    <lineage>
        <taxon>Eukaryota</taxon>
        <taxon>Metazoa</taxon>
        <taxon>Spiralia</taxon>
        <taxon>Lophotrochozoa</taxon>
        <taxon>Mollusca</taxon>
        <taxon>Bivalvia</taxon>
        <taxon>Autobranchia</taxon>
        <taxon>Heteroconchia</taxon>
        <taxon>Euheterodonta</taxon>
        <taxon>Imparidentia</taxon>
        <taxon>Neoheterodontei</taxon>
        <taxon>Myida</taxon>
        <taxon>Dreissenoidea</taxon>
        <taxon>Dreissenidae</taxon>
        <taxon>Dreissena</taxon>
    </lineage>
</organism>
<feature type="chain" id="PRO_5039511618" evidence="6">
    <location>
        <begin position="21"/>
        <end position="384"/>
    </location>
</feature>
<dbReference type="InterPro" id="IPR006029">
    <property type="entry name" value="Neurotrans-gated_channel_TM"/>
</dbReference>
<dbReference type="GO" id="GO:0005230">
    <property type="term" value="F:extracellular ligand-gated monoatomic ion channel activity"/>
    <property type="evidence" value="ECO:0007669"/>
    <property type="project" value="InterPro"/>
</dbReference>
<feature type="domain" description="Neurotransmitter-gated ion-channel transmembrane" evidence="8">
    <location>
        <begin position="242"/>
        <end position="319"/>
    </location>
</feature>
<dbReference type="PANTHER" id="PTHR18945">
    <property type="entry name" value="NEUROTRANSMITTER GATED ION CHANNEL"/>
    <property type="match status" value="1"/>
</dbReference>
<dbReference type="Pfam" id="PF02932">
    <property type="entry name" value="Neur_chan_memb"/>
    <property type="match status" value="1"/>
</dbReference>
<evidence type="ECO:0000313" key="9">
    <source>
        <dbReference type="EMBL" id="KAH3889722.1"/>
    </source>
</evidence>
<dbReference type="InterPro" id="IPR036719">
    <property type="entry name" value="Neuro-gated_channel_TM_sf"/>
</dbReference>
<dbReference type="CDD" id="cd19051">
    <property type="entry name" value="LGIC_TM_cation"/>
    <property type="match status" value="1"/>
</dbReference>
<dbReference type="InterPro" id="IPR036734">
    <property type="entry name" value="Neur_chan_lig-bd_sf"/>
</dbReference>
<accession>A0A9D4NAG0</accession>
<dbReference type="InterPro" id="IPR006201">
    <property type="entry name" value="Neur_channel"/>
</dbReference>
<dbReference type="Gene3D" id="2.70.170.10">
    <property type="entry name" value="Neurotransmitter-gated ion-channel ligand-binding domain"/>
    <property type="match status" value="1"/>
</dbReference>
<keyword evidence="2 5" id="KW-0812">Transmembrane</keyword>
<comment type="subcellular location">
    <subcellularLocation>
        <location evidence="1">Membrane</location>
        <topology evidence="1">Multi-pass membrane protein</topology>
    </subcellularLocation>
</comment>
<dbReference type="PROSITE" id="PS00236">
    <property type="entry name" value="NEUROTR_ION_CHANNEL"/>
    <property type="match status" value="1"/>
</dbReference>
<sequence length="384" mass="43587">MKTTVFFLAIVWLLPRRVQGQTQDQVDALYKTLVNGHKKNTRPAVNHSFPTEVNVSFSLFQLVDVDEAMGKLSISGQLIMEWYDHRMSWNPIDYGGVNTITVPSSATWKPDLVLTEPIDNAIAFGHAFGHMQSWVTVRYLYDGKAIFAPAGVISSVCNISVYLYPFDEHECVINLFPWGMNKQEIVLNTNTTQLLNISIFSEDPEWILDRNETSTGVMFDNIFCYRVVLYLIRRSAFVTTNIIVPMYFLVILNAMVFVIPASSEERVTCAMTVLLAMAFFMTVVHDTLPKVSDPTPRICTVIMCYLLLSALIAIMTIINLRISKLSEGDGEKVLNNNWKIWKNWKNWNNWKKASVVIDIICGVGCFAWVSGSGIAMYVYVSRNR</sequence>
<dbReference type="Gene3D" id="1.20.58.390">
    <property type="entry name" value="Neurotransmitter-gated ion-channel transmembrane domain"/>
    <property type="match status" value="1"/>
</dbReference>
<keyword evidence="10" id="KW-1185">Reference proteome</keyword>
<feature type="transmembrane region" description="Helical" evidence="5">
    <location>
        <begin position="267"/>
        <end position="288"/>
    </location>
</feature>
<name>A0A9D4NAG0_DREPO</name>
<dbReference type="Pfam" id="PF02931">
    <property type="entry name" value="Neur_chan_LBD"/>
    <property type="match status" value="1"/>
</dbReference>
<dbReference type="Proteomes" id="UP000828390">
    <property type="component" value="Unassembled WGS sequence"/>
</dbReference>
<gene>
    <name evidence="9" type="ORF">DPMN_013784</name>
</gene>
<dbReference type="InterPro" id="IPR038050">
    <property type="entry name" value="Neuro_actylchol_rec"/>
</dbReference>
<feature type="signal peptide" evidence="6">
    <location>
        <begin position="1"/>
        <end position="20"/>
    </location>
</feature>
<feature type="domain" description="Neurotransmitter-gated ion-channel ligand-binding" evidence="7">
    <location>
        <begin position="28"/>
        <end position="213"/>
    </location>
</feature>
<feature type="transmembrane region" description="Helical" evidence="5">
    <location>
        <begin position="355"/>
        <end position="380"/>
    </location>
</feature>
<dbReference type="CDD" id="cd18989">
    <property type="entry name" value="LGIC_ECD_cation"/>
    <property type="match status" value="1"/>
</dbReference>
<evidence type="ECO:0000256" key="6">
    <source>
        <dbReference type="SAM" id="SignalP"/>
    </source>
</evidence>
<comment type="caution">
    <text evidence="9">The sequence shown here is derived from an EMBL/GenBank/DDBJ whole genome shotgun (WGS) entry which is preliminary data.</text>
</comment>
<dbReference type="SUPFAM" id="SSF63712">
    <property type="entry name" value="Nicotinic receptor ligand binding domain-like"/>
    <property type="match status" value="1"/>
</dbReference>
<dbReference type="InterPro" id="IPR006202">
    <property type="entry name" value="Neur_chan_lig-bd"/>
</dbReference>
<evidence type="ECO:0000259" key="7">
    <source>
        <dbReference type="Pfam" id="PF02931"/>
    </source>
</evidence>
<evidence type="ECO:0000256" key="4">
    <source>
        <dbReference type="ARBA" id="ARBA00023136"/>
    </source>
</evidence>
<evidence type="ECO:0000256" key="5">
    <source>
        <dbReference type="SAM" id="Phobius"/>
    </source>
</evidence>
<reference evidence="9" key="2">
    <citation type="submission" date="2020-11" db="EMBL/GenBank/DDBJ databases">
        <authorList>
            <person name="McCartney M.A."/>
            <person name="Auch B."/>
            <person name="Kono T."/>
            <person name="Mallez S."/>
            <person name="Becker A."/>
            <person name="Gohl D.M."/>
            <person name="Silverstein K.A.T."/>
            <person name="Koren S."/>
            <person name="Bechman K.B."/>
            <person name="Herman A."/>
            <person name="Abrahante J.E."/>
            <person name="Garbe J."/>
        </authorList>
    </citation>
    <scope>NUCLEOTIDE SEQUENCE</scope>
    <source>
        <strain evidence="9">Duluth1</strain>
        <tissue evidence="9">Whole animal</tissue>
    </source>
</reference>
<dbReference type="FunFam" id="2.70.170.10:FF:000028">
    <property type="entry name" value="AcetylCholine Receptor"/>
    <property type="match status" value="1"/>
</dbReference>
<dbReference type="InterPro" id="IPR018000">
    <property type="entry name" value="Neurotransmitter_ion_chnl_CS"/>
</dbReference>
<protein>
    <submittedName>
        <fullName evidence="9">Uncharacterized protein</fullName>
    </submittedName>
</protein>
<evidence type="ECO:0000256" key="1">
    <source>
        <dbReference type="ARBA" id="ARBA00004141"/>
    </source>
</evidence>
<keyword evidence="6" id="KW-0732">Signal</keyword>
<proteinExistence type="predicted"/>
<evidence type="ECO:0000256" key="2">
    <source>
        <dbReference type="ARBA" id="ARBA00022692"/>
    </source>
</evidence>
<evidence type="ECO:0000313" key="10">
    <source>
        <dbReference type="Proteomes" id="UP000828390"/>
    </source>
</evidence>
<dbReference type="AlphaFoldDB" id="A0A9D4NAG0"/>
<keyword evidence="3 5" id="KW-1133">Transmembrane helix</keyword>
<feature type="transmembrane region" description="Helical" evidence="5">
    <location>
        <begin position="300"/>
        <end position="322"/>
    </location>
</feature>
<reference evidence="9" key="1">
    <citation type="journal article" date="2019" name="bioRxiv">
        <title>The Genome of the Zebra Mussel, Dreissena polymorpha: A Resource for Invasive Species Research.</title>
        <authorList>
            <person name="McCartney M.A."/>
            <person name="Auch B."/>
            <person name="Kono T."/>
            <person name="Mallez S."/>
            <person name="Zhang Y."/>
            <person name="Obille A."/>
            <person name="Becker A."/>
            <person name="Abrahante J.E."/>
            <person name="Garbe J."/>
            <person name="Badalamenti J.P."/>
            <person name="Herman A."/>
            <person name="Mangelson H."/>
            <person name="Liachko I."/>
            <person name="Sullivan S."/>
            <person name="Sone E.D."/>
            <person name="Koren S."/>
            <person name="Silverstein K.A.T."/>
            <person name="Beckman K.B."/>
            <person name="Gohl D.M."/>
        </authorList>
    </citation>
    <scope>NUCLEOTIDE SEQUENCE</scope>
    <source>
        <strain evidence="9">Duluth1</strain>
        <tissue evidence="9">Whole animal</tissue>
    </source>
</reference>
<keyword evidence="4 5" id="KW-0472">Membrane</keyword>
<dbReference type="GO" id="GO:0004888">
    <property type="term" value="F:transmembrane signaling receptor activity"/>
    <property type="evidence" value="ECO:0007669"/>
    <property type="project" value="InterPro"/>
</dbReference>
<dbReference type="SUPFAM" id="SSF90112">
    <property type="entry name" value="Neurotransmitter-gated ion-channel transmembrane pore"/>
    <property type="match status" value="1"/>
</dbReference>
<dbReference type="EMBL" id="JAIWYP010000001">
    <property type="protein sequence ID" value="KAH3889722.1"/>
    <property type="molecule type" value="Genomic_DNA"/>
</dbReference>